<name>A0A7I7SKU1_9MYCO</name>
<accession>A0A7I7SKU1</accession>
<proteinExistence type="predicted"/>
<gene>
    <name evidence="1" type="ORF">MSAR_04690</name>
</gene>
<dbReference type="EMBL" id="AP022595">
    <property type="protein sequence ID" value="BBY57333.1"/>
    <property type="molecule type" value="Genomic_DNA"/>
</dbReference>
<evidence type="ECO:0000313" key="1">
    <source>
        <dbReference type="EMBL" id="BBY57333.1"/>
    </source>
</evidence>
<reference evidence="1 2" key="1">
    <citation type="journal article" date="2019" name="Emerg. Microbes Infect.">
        <title>Comprehensive subspecies identification of 175 nontuberculous mycobacteria species based on 7547 genomic profiles.</title>
        <authorList>
            <person name="Matsumoto Y."/>
            <person name="Kinjo T."/>
            <person name="Motooka D."/>
            <person name="Nabeya D."/>
            <person name="Jung N."/>
            <person name="Uechi K."/>
            <person name="Horii T."/>
            <person name="Iida T."/>
            <person name="Fujita J."/>
            <person name="Nakamura S."/>
        </authorList>
    </citation>
    <scope>NUCLEOTIDE SEQUENCE [LARGE SCALE GENOMIC DNA]</scope>
    <source>
        <strain evidence="1 2">JCM 30395</strain>
    </source>
</reference>
<organism evidence="1 2">
    <name type="scientific">Mycolicibacterium sarraceniae</name>
    <dbReference type="NCBI Taxonomy" id="1534348"/>
    <lineage>
        <taxon>Bacteria</taxon>
        <taxon>Bacillati</taxon>
        <taxon>Actinomycetota</taxon>
        <taxon>Actinomycetes</taxon>
        <taxon>Mycobacteriales</taxon>
        <taxon>Mycobacteriaceae</taxon>
        <taxon>Mycolicibacterium</taxon>
    </lineage>
</organism>
<keyword evidence="2" id="KW-1185">Reference proteome</keyword>
<protein>
    <submittedName>
        <fullName evidence="1">Uncharacterized protein</fullName>
    </submittedName>
</protein>
<dbReference type="Proteomes" id="UP000466445">
    <property type="component" value="Chromosome"/>
</dbReference>
<evidence type="ECO:0000313" key="2">
    <source>
        <dbReference type="Proteomes" id="UP000466445"/>
    </source>
</evidence>
<sequence>MTVHAVKRGALRRNAPVAILFWPTQELSITFVTFLGANGGLGGSESPHDGRSGVVESGGVPACIRIRCRHAQQA</sequence>
<dbReference type="AlphaFoldDB" id="A0A7I7SKU1"/>
<dbReference type="RefSeq" id="WP_163694270.1">
    <property type="nucleotide sequence ID" value="NZ_AP022595.1"/>
</dbReference>
<dbReference type="KEGG" id="msar:MSAR_04690"/>